<dbReference type="Gene3D" id="3.30.390.60">
    <property type="entry name" value="Heat-inducible transcription repressor hrca homolog, domain 3"/>
    <property type="match status" value="1"/>
</dbReference>
<dbReference type="Pfam" id="PF03444">
    <property type="entry name" value="WHD_HrcA"/>
    <property type="match status" value="1"/>
</dbReference>
<accession>A0A2S0KMZ4</accession>
<dbReference type="PANTHER" id="PTHR34824:SF1">
    <property type="entry name" value="HEAT-INDUCIBLE TRANSCRIPTION REPRESSOR HRCA"/>
    <property type="match status" value="1"/>
</dbReference>
<dbReference type="Pfam" id="PF01628">
    <property type="entry name" value="HrcA"/>
    <property type="match status" value="1"/>
</dbReference>
<dbReference type="PIRSF" id="PIRSF005485">
    <property type="entry name" value="HrcA"/>
    <property type="match status" value="1"/>
</dbReference>
<dbReference type="HAMAP" id="MF_00081">
    <property type="entry name" value="HrcA"/>
    <property type="match status" value="1"/>
</dbReference>
<dbReference type="InterPro" id="IPR036390">
    <property type="entry name" value="WH_DNA-bd_sf"/>
</dbReference>
<dbReference type="NCBIfam" id="TIGR00331">
    <property type="entry name" value="hrcA"/>
    <property type="match status" value="1"/>
</dbReference>
<feature type="domain" description="Heat-inducible transcription repressor HrcA C-terminal" evidence="6">
    <location>
        <begin position="106"/>
        <end position="324"/>
    </location>
</feature>
<dbReference type="GO" id="GO:0003677">
    <property type="term" value="F:DNA binding"/>
    <property type="evidence" value="ECO:0007669"/>
    <property type="project" value="InterPro"/>
</dbReference>
<evidence type="ECO:0000313" key="9">
    <source>
        <dbReference type="Proteomes" id="UP000237947"/>
    </source>
</evidence>
<dbReference type="KEGG" id="fsa:C5Q98_03665"/>
<evidence type="ECO:0000256" key="4">
    <source>
        <dbReference type="ARBA" id="ARBA00023163"/>
    </source>
</evidence>
<evidence type="ECO:0000259" key="6">
    <source>
        <dbReference type="Pfam" id="PF01628"/>
    </source>
</evidence>
<comment type="similarity">
    <text evidence="5">Belongs to the HrcA family.</text>
</comment>
<dbReference type="OrthoDB" id="9783139at2"/>
<dbReference type="GO" id="GO:0045892">
    <property type="term" value="P:negative regulation of DNA-templated transcription"/>
    <property type="evidence" value="ECO:0007669"/>
    <property type="project" value="UniProtKB-UniRule"/>
</dbReference>
<dbReference type="InterPro" id="IPR021153">
    <property type="entry name" value="HrcA_C"/>
</dbReference>
<evidence type="ECO:0000259" key="7">
    <source>
        <dbReference type="Pfam" id="PF03444"/>
    </source>
</evidence>
<keyword evidence="1 5" id="KW-0678">Repressor</keyword>
<dbReference type="InterPro" id="IPR005104">
    <property type="entry name" value="WHTH_HrcA_DNA-bd"/>
</dbReference>
<keyword evidence="9" id="KW-1185">Reference proteome</keyword>
<evidence type="ECO:0000313" key="8">
    <source>
        <dbReference type="EMBL" id="AVM42377.1"/>
    </source>
</evidence>
<dbReference type="Gene3D" id="3.30.450.40">
    <property type="match status" value="1"/>
</dbReference>
<dbReference type="AlphaFoldDB" id="A0A2S0KMZ4"/>
<dbReference type="SUPFAM" id="SSF46785">
    <property type="entry name" value="Winged helix' DNA-binding domain"/>
    <property type="match status" value="1"/>
</dbReference>
<dbReference type="Gene3D" id="1.10.10.10">
    <property type="entry name" value="Winged helix-like DNA-binding domain superfamily/Winged helix DNA-binding domain"/>
    <property type="match status" value="1"/>
</dbReference>
<protein>
    <recommendedName>
        <fullName evidence="5">Heat-inducible transcription repressor HrcA</fullName>
    </recommendedName>
</protein>
<keyword evidence="4 5" id="KW-0804">Transcription</keyword>
<dbReference type="InterPro" id="IPR029016">
    <property type="entry name" value="GAF-like_dom_sf"/>
</dbReference>
<dbReference type="RefSeq" id="WP_106012360.1">
    <property type="nucleotide sequence ID" value="NZ_CP027226.1"/>
</dbReference>
<evidence type="ECO:0000256" key="2">
    <source>
        <dbReference type="ARBA" id="ARBA00023015"/>
    </source>
</evidence>
<feature type="domain" description="Winged helix-turn-helix transcription repressor HrcA DNA-binding" evidence="7">
    <location>
        <begin position="1"/>
        <end position="55"/>
    </location>
</feature>
<organism evidence="8 9">
    <name type="scientific">Fastidiosipila sanguinis</name>
    <dbReference type="NCBI Taxonomy" id="236753"/>
    <lineage>
        <taxon>Bacteria</taxon>
        <taxon>Bacillati</taxon>
        <taxon>Bacillota</taxon>
        <taxon>Clostridia</taxon>
        <taxon>Eubacteriales</taxon>
        <taxon>Oscillospiraceae</taxon>
        <taxon>Fastidiosipila</taxon>
    </lineage>
</organism>
<proteinExistence type="inferred from homology"/>
<gene>
    <name evidence="5 8" type="primary">hrcA</name>
    <name evidence="8" type="ORF">C5Q98_03665</name>
</gene>
<dbReference type="EMBL" id="CP027226">
    <property type="protein sequence ID" value="AVM42377.1"/>
    <property type="molecule type" value="Genomic_DNA"/>
</dbReference>
<name>A0A2S0KMZ4_9FIRM</name>
<evidence type="ECO:0000256" key="1">
    <source>
        <dbReference type="ARBA" id="ARBA00022491"/>
    </source>
</evidence>
<sequence length="343" mass="38713">MLSERQSTILKLVIDTYIESAEPVGSKYIADLLGHSVSSATIRNEMSFLEEYGFLTKAHTSSGRLPIDKGYREYVDNLINIEKINKAEKMNLTNALHNYVYENGNFIEAATSILSYITGMVTISVLPKSNKTYLEHLKIIFMEPGRALVVTIVSSGIAHNRFIRISELFDASDLEKIEKSLESNLHGVDLNSLNFGKMKIITMSKNVNSQVYEDLLYEIYVSIKQANELDVNVTGIENLMRLPEFDTSNKVFNIYKALDKDGDLINNLDKLNEKDDFTVLIGNEIKIEDLNKCTLISATYDLGDDLHGQINLIGPKRMNYELVIPKVGFIREAIKNELLGNEI</sequence>
<dbReference type="InterPro" id="IPR036388">
    <property type="entry name" value="WH-like_DNA-bd_sf"/>
</dbReference>
<comment type="function">
    <text evidence="5">Negative regulator of class I heat shock genes (grpE-dnaK-dnaJ and groELS operons). Prevents heat-shock induction of these operons.</text>
</comment>
<evidence type="ECO:0000256" key="3">
    <source>
        <dbReference type="ARBA" id="ARBA00023016"/>
    </source>
</evidence>
<dbReference type="PANTHER" id="PTHR34824">
    <property type="entry name" value="HEAT-INDUCIBLE TRANSCRIPTION REPRESSOR HRCA"/>
    <property type="match status" value="1"/>
</dbReference>
<evidence type="ECO:0000256" key="5">
    <source>
        <dbReference type="HAMAP-Rule" id="MF_00081"/>
    </source>
</evidence>
<dbReference type="InterPro" id="IPR002571">
    <property type="entry name" value="HrcA"/>
</dbReference>
<keyword evidence="3 5" id="KW-0346">Stress response</keyword>
<reference evidence="9" key="1">
    <citation type="submission" date="2018-02" db="EMBL/GenBank/DDBJ databases">
        <authorList>
            <person name="Holder M.E."/>
            <person name="Ajami N.J."/>
            <person name="Petrosino J.F."/>
        </authorList>
    </citation>
    <scope>NUCLEOTIDE SEQUENCE [LARGE SCALE GENOMIC DNA]</scope>
    <source>
        <strain evidence="9">CCUG 47711</strain>
    </source>
</reference>
<dbReference type="Proteomes" id="UP000237947">
    <property type="component" value="Chromosome"/>
</dbReference>
<keyword evidence="2 5" id="KW-0805">Transcription regulation</keyword>
<dbReference type="InterPro" id="IPR023120">
    <property type="entry name" value="WHTH_transcript_rep_HrcA_IDD"/>
</dbReference>
<dbReference type="SUPFAM" id="SSF55781">
    <property type="entry name" value="GAF domain-like"/>
    <property type="match status" value="1"/>
</dbReference>